<dbReference type="Proteomes" id="UP000291116">
    <property type="component" value="Unassembled WGS sequence"/>
</dbReference>
<dbReference type="PROSITE" id="PS50968">
    <property type="entry name" value="BIOTINYL_LIPOYL"/>
    <property type="match status" value="1"/>
</dbReference>
<dbReference type="EMBL" id="CAACVS010000176">
    <property type="protein sequence ID" value="VEU38604.1"/>
    <property type="molecule type" value="Genomic_DNA"/>
</dbReference>
<dbReference type="InterPro" id="IPR000089">
    <property type="entry name" value="Biotin_lipoyl"/>
</dbReference>
<organism evidence="4 5">
    <name type="scientific">Pseudo-nitzschia multistriata</name>
    <dbReference type="NCBI Taxonomy" id="183589"/>
    <lineage>
        <taxon>Eukaryota</taxon>
        <taxon>Sar</taxon>
        <taxon>Stramenopiles</taxon>
        <taxon>Ochrophyta</taxon>
        <taxon>Bacillariophyta</taxon>
        <taxon>Bacillariophyceae</taxon>
        <taxon>Bacillariophycidae</taxon>
        <taxon>Bacillariales</taxon>
        <taxon>Bacillariaceae</taxon>
        <taxon>Pseudo-nitzschia</taxon>
    </lineage>
</organism>
<evidence type="ECO:0000313" key="4">
    <source>
        <dbReference type="EMBL" id="VEU38604.1"/>
    </source>
</evidence>
<keyword evidence="2" id="KW-0809">Transit peptide</keyword>
<dbReference type="AlphaFoldDB" id="A0A448Z9B9"/>
<dbReference type="PANTHER" id="PTHR23151">
    <property type="entry name" value="DIHYDROLIPOAMIDE ACETYL/SUCCINYL-TRANSFERASE-RELATED"/>
    <property type="match status" value="1"/>
</dbReference>
<protein>
    <recommendedName>
        <fullName evidence="3">Lipoyl-binding domain-containing protein</fullName>
    </recommendedName>
</protein>
<dbReference type="GO" id="GO:0004742">
    <property type="term" value="F:dihydrolipoyllysine-residue acetyltransferase activity"/>
    <property type="evidence" value="ECO:0007669"/>
    <property type="project" value="TreeGrafter"/>
</dbReference>
<dbReference type="FunFam" id="2.40.50.100:FF:000010">
    <property type="entry name" value="Acetyltransferase component of pyruvate dehydrogenase complex"/>
    <property type="match status" value="1"/>
</dbReference>
<gene>
    <name evidence="4" type="ORF">PSNMU_V1.4_AUG-EV-PASAV3_0054260</name>
</gene>
<dbReference type="InterPro" id="IPR011053">
    <property type="entry name" value="Single_hybrid_motif"/>
</dbReference>
<keyword evidence="1" id="KW-0450">Lipoyl</keyword>
<dbReference type="GO" id="GO:0006086">
    <property type="term" value="P:pyruvate decarboxylation to acetyl-CoA"/>
    <property type="evidence" value="ECO:0007669"/>
    <property type="project" value="InterPro"/>
</dbReference>
<accession>A0A448Z9B9</accession>
<reference evidence="4 5" key="1">
    <citation type="submission" date="2019-01" db="EMBL/GenBank/DDBJ databases">
        <authorList>
            <person name="Ferrante I. M."/>
        </authorList>
    </citation>
    <scope>NUCLEOTIDE SEQUENCE [LARGE SCALE GENOMIC DNA]</scope>
    <source>
        <strain evidence="4 5">B856</strain>
    </source>
</reference>
<dbReference type="PROSITE" id="PS00189">
    <property type="entry name" value="LIPOYL"/>
    <property type="match status" value="1"/>
</dbReference>
<sequence length="234" mass="24032">MLASTVSRLHSAALRRCSRFGTNSFRGFSRSCAARSDDLPYHIVVGMPALSPTMETGILSEWYVEEGAGFSAGESLAKIETDKASIDFEAQDDGYIAKILMQAGSGDDIEVGVPIMVTVEEEEDVAAFADFVLEEAPAEAAPEPASAPEVAPAPEPVAVAAPPPAAPAPVVVEEPAAAAAAAPGPTEEMAAAVAPVLSTGWGSFAAVNSPIAKTLAKQQSEYVALYGTTGQVPL</sequence>
<dbReference type="InterPro" id="IPR045257">
    <property type="entry name" value="E2/Pdx1"/>
</dbReference>
<evidence type="ECO:0000259" key="3">
    <source>
        <dbReference type="PROSITE" id="PS50968"/>
    </source>
</evidence>
<name>A0A448Z9B9_9STRA</name>
<dbReference type="SUPFAM" id="SSF51230">
    <property type="entry name" value="Single hybrid motif"/>
    <property type="match status" value="1"/>
</dbReference>
<dbReference type="Pfam" id="PF00364">
    <property type="entry name" value="Biotin_lipoyl"/>
    <property type="match status" value="1"/>
</dbReference>
<dbReference type="Gene3D" id="2.40.50.100">
    <property type="match status" value="1"/>
</dbReference>
<dbReference type="OrthoDB" id="537444at2759"/>
<evidence type="ECO:0000313" key="5">
    <source>
        <dbReference type="Proteomes" id="UP000291116"/>
    </source>
</evidence>
<proteinExistence type="predicted"/>
<keyword evidence="5" id="KW-1185">Reference proteome</keyword>
<evidence type="ECO:0000256" key="2">
    <source>
        <dbReference type="ARBA" id="ARBA00022946"/>
    </source>
</evidence>
<dbReference type="InterPro" id="IPR003016">
    <property type="entry name" value="2-oxoA_DH_lipoyl-BS"/>
</dbReference>
<evidence type="ECO:0000256" key="1">
    <source>
        <dbReference type="ARBA" id="ARBA00022823"/>
    </source>
</evidence>
<feature type="domain" description="Lipoyl-binding" evidence="3">
    <location>
        <begin position="42"/>
        <end position="120"/>
    </location>
</feature>
<dbReference type="GO" id="GO:0045254">
    <property type="term" value="C:pyruvate dehydrogenase complex"/>
    <property type="evidence" value="ECO:0007669"/>
    <property type="project" value="InterPro"/>
</dbReference>
<dbReference type="CDD" id="cd06849">
    <property type="entry name" value="lipoyl_domain"/>
    <property type="match status" value="1"/>
</dbReference>
<dbReference type="PANTHER" id="PTHR23151:SF90">
    <property type="entry name" value="DIHYDROLIPOYLLYSINE-RESIDUE ACETYLTRANSFERASE COMPONENT OF PYRUVATE DEHYDROGENASE COMPLEX, MITOCHONDRIAL-RELATED"/>
    <property type="match status" value="1"/>
</dbReference>